<name>A0A2S5TH22_9GAMM</name>
<sequence>MRANDLIIPTVPVSYVLMLLDIAADYGVRRETLLDGLNIAPELLQKPEGRISLLNEYARLCIRALKHTGEPALGYEFGLRATLTTHGILGYGLMSQPSFRHVLDFAQRFGSVLRMPAWHLRFFVQGDYTIMEGQEAVSHGSLRRFSCEQLLISVSSIARQILPVPDPQIELLFDYPEPEYHARYRDRLPKVRFSAGCTQMRVPASYLDIPLRTADQVSALLAERECARELSLLGHNRDLVNQVRAVLVNDGGGYPTLEQVAERLHTSTRTLNRQLEKRGSGFRELLAEARQRDSLTLLEDPRLTLTDIAQQLGYSSLANFARAFRAWNGTSPGEFRARGERR</sequence>
<dbReference type="InterPro" id="IPR009057">
    <property type="entry name" value="Homeodomain-like_sf"/>
</dbReference>
<keyword evidence="1" id="KW-0805">Transcription regulation</keyword>
<dbReference type="GO" id="GO:0000976">
    <property type="term" value="F:transcription cis-regulatory region binding"/>
    <property type="evidence" value="ECO:0007669"/>
    <property type="project" value="TreeGrafter"/>
</dbReference>
<dbReference type="Pfam" id="PF12833">
    <property type="entry name" value="HTH_18"/>
    <property type="match status" value="1"/>
</dbReference>
<feature type="domain" description="HTH araC/xylS-type" evidence="4">
    <location>
        <begin position="241"/>
        <end position="338"/>
    </location>
</feature>
<evidence type="ECO:0000256" key="1">
    <source>
        <dbReference type="ARBA" id="ARBA00023015"/>
    </source>
</evidence>
<dbReference type="EMBL" id="PSNW01000004">
    <property type="protein sequence ID" value="PPE74283.1"/>
    <property type="molecule type" value="Genomic_DNA"/>
</dbReference>
<evidence type="ECO:0000313" key="5">
    <source>
        <dbReference type="EMBL" id="PPE74283.1"/>
    </source>
</evidence>
<dbReference type="PRINTS" id="PR00032">
    <property type="entry name" value="HTHARAC"/>
</dbReference>
<dbReference type="PANTHER" id="PTHR47894:SF1">
    <property type="entry name" value="HTH-TYPE TRANSCRIPTIONAL REGULATOR VQSM"/>
    <property type="match status" value="1"/>
</dbReference>
<reference evidence="5 6" key="1">
    <citation type="submission" date="2018-02" db="EMBL/GenBank/DDBJ databases">
        <title>Genome sequencing of Solimonas sp. HR-BB.</title>
        <authorList>
            <person name="Lee Y."/>
            <person name="Jeon C.O."/>
        </authorList>
    </citation>
    <scope>NUCLEOTIDE SEQUENCE [LARGE SCALE GENOMIC DNA]</scope>
    <source>
        <strain evidence="5 6">HR-BB</strain>
    </source>
</reference>
<comment type="caution">
    <text evidence="5">The sequence shown here is derived from an EMBL/GenBank/DDBJ whole genome shotgun (WGS) entry which is preliminary data.</text>
</comment>
<dbReference type="PANTHER" id="PTHR47894">
    <property type="entry name" value="HTH-TYPE TRANSCRIPTIONAL REGULATOR GADX"/>
    <property type="match status" value="1"/>
</dbReference>
<keyword evidence="3" id="KW-0804">Transcription</keyword>
<dbReference type="Proteomes" id="UP000238220">
    <property type="component" value="Unassembled WGS sequence"/>
</dbReference>
<gene>
    <name evidence="5" type="ORF">C3942_09650</name>
</gene>
<dbReference type="GO" id="GO:0003700">
    <property type="term" value="F:DNA-binding transcription factor activity"/>
    <property type="evidence" value="ECO:0007669"/>
    <property type="project" value="InterPro"/>
</dbReference>
<dbReference type="RefSeq" id="WP_104230171.1">
    <property type="nucleotide sequence ID" value="NZ_PSNW01000004.1"/>
</dbReference>
<dbReference type="Gene3D" id="1.10.10.60">
    <property type="entry name" value="Homeodomain-like"/>
    <property type="match status" value="1"/>
</dbReference>
<evidence type="ECO:0000256" key="2">
    <source>
        <dbReference type="ARBA" id="ARBA00023125"/>
    </source>
</evidence>
<dbReference type="SMART" id="SM00342">
    <property type="entry name" value="HTH_ARAC"/>
    <property type="match status" value="1"/>
</dbReference>
<accession>A0A2S5TH22</accession>
<evidence type="ECO:0000256" key="3">
    <source>
        <dbReference type="ARBA" id="ARBA00023163"/>
    </source>
</evidence>
<protein>
    <recommendedName>
        <fullName evidence="4">HTH araC/xylS-type domain-containing protein</fullName>
    </recommendedName>
</protein>
<dbReference type="InterPro" id="IPR020449">
    <property type="entry name" value="Tscrpt_reg_AraC-type_HTH"/>
</dbReference>
<dbReference type="AlphaFoldDB" id="A0A2S5TH22"/>
<dbReference type="PROSITE" id="PS01124">
    <property type="entry name" value="HTH_ARAC_FAMILY_2"/>
    <property type="match status" value="1"/>
</dbReference>
<dbReference type="InterPro" id="IPR032687">
    <property type="entry name" value="AraC-type_N"/>
</dbReference>
<dbReference type="Pfam" id="PF12625">
    <property type="entry name" value="Arabinose_bd"/>
    <property type="match status" value="1"/>
</dbReference>
<proteinExistence type="predicted"/>
<evidence type="ECO:0000259" key="4">
    <source>
        <dbReference type="PROSITE" id="PS01124"/>
    </source>
</evidence>
<dbReference type="InterPro" id="IPR018060">
    <property type="entry name" value="HTH_AraC"/>
</dbReference>
<dbReference type="SUPFAM" id="SSF46689">
    <property type="entry name" value="Homeodomain-like"/>
    <property type="match status" value="1"/>
</dbReference>
<keyword evidence="2" id="KW-0238">DNA-binding</keyword>
<keyword evidence="6" id="KW-1185">Reference proteome</keyword>
<dbReference type="OrthoDB" id="5582699at2"/>
<dbReference type="GO" id="GO:0005829">
    <property type="term" value="C:cytosol"/>
    <property type="evidence" value="ECO:0007669"/>
    <property type="project" value="TreeGrafter"/>
</dbReference>
<evidence type="ECO:0000313" key="6">
    <source>
        <dbReference type="Proteomes" id="UP000238220"/>
    </source>
</evidence>
<organism evidence="5 6">
    <name type="scientific">Solimonas fluminis</name>
    <dbReference type="NCBI Taxonomy" id="2086571"/>
    <lineage>
        <taxon>Bacteria</taxon>
        <taxon>Pseudomonadati</taxon>
        <taxon>Pseudomonadota</taxon>
        <taxon>Gammaproteobacteria</taxon>
        <taxon>Nevskiales</taxon>
        <taxon>Nevskiaceae</taxon>
        <taxon>Solimonas</taxon>
    </lineage>
</organism>